<dbReference type="OrthoDB" id="10253115at2759"/>
<comment type="caution">
    <text evidence="5">The sequence shown here is derived from an EMBL/GenBank/DDBJ whole genome shotgun (WGS) entry which is preliminary data.</text>
</comment>
<keyword evidence="2" id="KW-0436">Ligase</keyword>
<accession>A0A843UWM5</accession>
<evidence type="ECO:0000256" key="4">
    <source>
        <dbReference type="ARBA" id="ARBA00023098"/>
    </source>
</evidence>
<dbReference type="PANTHER" id="PTHR43859">
    <property type="entry name" value="ACYL-ACTIVATING ENZYME"/>
    <property type="match status" value="1"/>
</dbReference>
<proteinExistence type="inferred from homology"/>
<keyword evidence="6" id="KW-1185">Reference proteome</keyword>
<dbReference type="GO" id="GO:0006631">
    <property type="term" value="P:fatty acid metabolic process"/>
    <property type="evidence" value="ECO:0007669"/>
    <property type="project" value="UniProtKB-KW"/>
</dbReference>
<dbReference type="AlphaFoldDB" id="A0A843UWM5"/>
<keyword evidence="3" id="KW-0276">Fatty acid metabolism</keyword>
<dbReference type="GO" id="GO:0016874">
    <property type="term" value="F:ligase activity"/>
    <property type="evidence" value="ECO:0007669"/>
    <property type="project" value="UniProtKB-KW"/>
</dbReference>
<comment type="similarity">
    <text evidence="1">Belongs to the ATP-dependent AMP-binding enzyme family.</text>
</comment>
<keyword evidence="4" id="KW-0443">Lipid metabolism</keyword>
<protein>
    <submittedName>
        <fullName evidence="5">Uncharacterized protein</fullName>
    </submittedName>
</protein>
<reference evidence="5" key="1">
    <citation type="submission" date="2017-07" db="EMBL/GenBank/DDBJ databases">
        <title>Taro Niue Genome Assembly and Annotation.</title>
        <authorList>
            <person name="Atibalentja N."/>
            <person name="Keating K."/>
            <person name="Fields C.J."/>
        </authorList>
    </citation>
    <scope>NUCLEOTIDE SEQUENCE</scope>
    <source>
        <strain evidence="5">Niue_2</strain>
        <tissue evidence="5">Leaf</tissue>
    </source>
</reference>
<dbReference type="Gene3D" id="2.30.38.10">
    <property type="entry name" value="Luciferase, Domain 3"/>
    <property type="match status" value="1"/>
</dbReference>
<evidence type="ECO:0000256" key="2">
    <source>
        <dbReference type="ARBA" id="ARBA00022598"/>
    </source>
</evidence>
<dbReference type="Proteomes" id="UP000652761">
    <property type="component" value="Unassembled WGS sequence"/>
</dbReference>
<evidence type="ECO:0000256" key="1">
    <source>
        <dbReference type="ARBA" id="ARBA00006432"/>
    </source>
</evidence>
<evidence type="ECO:0000313" key="5">
    <source>
        <dbReference type="EMBL" id="MQL85113.1"/>
    </source>
</evidence>
<dbReference type="EMBL" id="NMUH01000809">
    <property type="protein sequence ID" value="MQL85113.1"/>
    <property type="molecule type" value="Genomic_DNA"/>
</dbReference>
<evidence type="ECO:0000313" key="6">
    <source>
        <dbReference type="Proteomes" id="UP000652761"/>
    </source>
</evidence>
<sequence length="86" mass="9047">MGMEEIGIKDPVSTKSVPADAKTIGGVMFRGNTVMNAYYKDVNATNEAFAGGCSLEDNAAAEPLEKKASPLPFPLLPRALSLLFSA</sequence>
<name>A0A843UWM5_COLES</name>
<gene>
    <name evidence="5" type="ORF">Taro_017629</name>
</gene>
<evidence type="ECO:0000256" key="3">
    <source>
        <dbReference type="ARBA" id="ARBA00022832"/>
    </source>
</evidence>
<dbReference type="PANTHER" id="PTHR43859:SF4">
    <property type="entry name" value="BUTANOATE--COA LIGASE AAE1-RELATED"/>
    <property type="match status" value="1"/>
</dbReference>
<organism evidence="5 6">
    <name type="scientific">Colocasia esculenta</name>
    <name type="common">Wild taro</name>
    <name type="synonym">Arum esculentum</name>
    <dbReference type="NCBI Taxonomy" id="4460"/>
    <lineage>
        <taxon>Eukaryota</taxon>
        <taxon>Viridiplantae</taxon>
        <taxon>Streptophyta</taxon>
        <taxon>Embryophyta</taxon>
        <taxon>Tracheophyta</taxon>
        <taxon>Spermatophyta</taxon>
        <taxon>Magnoliopsida</taxon>
        <taxon>Liliopsida</taxon>
        <taxon>Araceae</taxon>
        <taxon>Aroideae</taxon>
        <taxon>Colocasieae</taxon>
        <taxon>Colocasia</taxon>
    </lineage>
</organism>